<dbReference type="EMBL" id="LT960611">
    <property type="protein sequence ID" value="SON51478.1"/>
    <property type="molecule type" value="Genomic_DNA"/>
</dbReference>
<dbReference type="KEGG" id="vta:P0097"/>
<dbReference type="Proteomes" id="UP000235828">
    <property type="component" value="Plasmid P"/>
</dbReference>
<gene>
    <name evidence="1" type="ORF">VTAP4600_A3531</name>
    <name evidence="2" type="ORF">VTAP4600_P0097</name>
</gene>
<proteinExistence type="predicted"/>
<keyword evidence="2" id="KW-0614">Plasmid</keyword>
<sequence length="46" mass="5110">MNRFILSCPAQAPLRLSTQVMTDNDDGIPCDARFGDELEGESHVCR</sequence>
<evidence type="ECO:0000313" key="2">
    <source>
        <dbReference type="EMBL" id="SON53541.1"/>
    </source>
</evidence>
<protein>
    <submittedName>
        <fullName evidence="1">Uncharacterized protein</fullName>
    </submittedName>
</protein>
<dbReference type="KEGG" id="vta:A3531"/>
<organism evidence="1 3">
    <name type="scientific">Vibrio tapetis subsp. tapetis</name>
    <dbReference type="NCBI Taxonomy" id="1671868"/>
    <lineage>
        <taxon>Bacteria</taxon>
        <taxon>Pseudomonadati</taxon>
        <taxon>Pseudomonadota</taxon>
        <taxon>Gammaproteobacteria</taxon>
        <taxon>Vibrionales</taxon>
        <taxon>Vibrionaceae</taxon>
        <taxon>Vibrio</taxon>
    </lineage>
</organism>
<accession>A0A2N8ZHV8</accession>
<evidence type="ECO:0000313" key="1">
    <source>
        <dbReference type="EMBL" id="SON51478.1"/>
    </source>
</evidence>
<dbReference type="RefSeq" id="WP_172443139.1">
    <property type="nucleotide sequence ID" value="NZ_LT960611.1"/>
</dbReference>
<geneLocation type="plasmid" evidence="3">
    <name>p</name>
</geneLocation>
<dbReference type="Proteomes" id="UP000235828">
    <property type="component" value="Chromosome A"/>
</dbReference>
<keyword evidence="3" id="KW-1185">Reference proteome</keyword>
<geneLocation type="plasmid" evidence="2">
    <name>P</name>
</geneLocation>
<dbReference type="AlphaFoldDB" id="A0A2N8ZHV8"/>
<name>A0A2N8ZHV8_9VIBR</name>
<evidence type="ECO:0000313" key="3">
    <source>
        <dbReference type="Proteomes" id="UP000235828"/>
    </source>
</evidence>
<dbReference type="EMBL" id="LT960613">
    <property type="protein sequence ID" value="SON53541.1"/>
    <property type="molecule type" value="Genomic_DNA"/>
</dbReference>
<reference evidence="1 3" key="1">
    <citation type="submission" date="2017-10" db="EMBL/GenBank/DDBJ databases">
        <authorList>
            <person name="Banno H."/>
            <person name="Chua N.-H."/>
        </authorList>
    </citation>
    <scope>NUCLEOTIDE SEQUENCE [LARGE SCALE GENOMIC DNA]</scope>
    <source>
        <strain evidence="1">Vibrio tapetis CECT4600</strain>
        <plasmid evidence="3">Plasmid p</plasmid>
    </source>
</reference>